<name>A0ABW2SUZ5_9ACTN</name>
<evidence type="ECO:0000256" key="2">
    <source>
        <dbReference type="ARBA" id="ARBA00010617"/>
    </source>
</evidence>
<sequence>MSVTAPVRGVAVAVAVAAVLSLPRWLPARIVALRTRVFARINGEEGITVPGDLVGVERFREIYSHPAADGRSRGAALSDLFWYWLSPGAEIHQEHLEAGERYDAVARATRGFLSVPRVEAEELTRRCVARTLRDAGGLVRLRDLMMPVWAEFYYELVFGEPCPPAARDLIVGNADDVVTALKCCGLRHMDRRDRLTRYLAGLLPRVRDRLPAGLSAREQVLYLQGTFFNTAVVQMSEAMAHLLMVLAQHPDAQAGVLTGDDRHLDRVISETLRLYPLFGIAHRVTTGDISLDERTTIPAGSVLCFDYPAFHREGFSDPGRFDPGRFAADRSHANYSHLDRSHQVPPKPEDSGRTRQDRPAVRELNHIPFGVAANRPCPAWRLAPITMRVAAREVVRAYTLDTSASHTRSMPNRGPCLLVPRGAPRRAAHRATLVFMRFRDRWEDVWRSLVQLVLGTYMVWDARRQRLCERHFTEADRLAATESR</sequence>
<evidence type="ECO:0000256" key="5">
    <source>
        <dbReference type="ARBA" id="ARBA00023002"/>
    </source>
</evidence>
<evidence type="ECO:0000256" key="4">
    <source>
        <dbReference type="ARBA" id="ARBA00022723"/>
    </source>
</evidence>
<dbReference type="Pfam" id="PF00067">
    <property type="entry name" value="p450"/>
    <property type="match status" value="1"/>
</dbReference>
<keyword evidence="5" id="KW-0560">Oxidoreductase</keyword>
<feature type="region of interest" description="Disordered" evidence="8">
    <location>
        <begin position="334"/>
        <end position="360"/>
    </location>
</feature>
<keyword evidence="10" id="KW-1185">Reference proteome</keyword>
<evidence type="ECO:0000313" key="10">
    <source>
        <dbReference type="Proteomes" id="UP001596514"/>
    </source>
</evidence>
<dbReference type="Gene3D" id="1.10.630.10">
    <property type="entry name" value="Cytochrome P450"/>
    <property type="match status" value="1"/>
</dbReference>
<comment type="similarity">
    <text evidence="2">Belongs to the cytochrome P450 family.</text>
</comment>
<dbReference type="InterPro" id="IPR001128">
    <property type="entry name" value="Cyt_P450"/>
</dbReference>
<dbReference type="InterPro" id="IPR050476">
    <property type="entry name" value="Insect_CytP450_Detox"/>
</dbReference>
<gene>
    <name evidence="9" type="ORF">ACFQVD_07090</name>
</gene>
<dbReference type="PANTHER" id="PTHR24292:SF102">
    <property type="entry name" value="CYTOCHROME P450 FAMILY-RELATED"/>
    <property type="match status" value="1"/>
</dbReference>
<evidence type="ECO:0000256" key="3">
    <source>
        <dbReference type="ARBA" id="ARBA00022617"/>
    </source>
</evidence>
<keyword evidence="7" id="KW-0503">Monooxygenase</keyword>
<dbReference type="SUPFAM" id="SSF48264">
    <property type="entry name" value="Cytochrome P450"/>
    <property type="match status" value="1"/>
</dbReference>
<reference evidence="10" key="1">
    <citation type="journal article" date="2019" name="Int. J. Syst. Evol. Microbiol.">
        <title>The Global Catalogue of Microorganisms (GCM) 10K type strain sequencing project: providing services to taxonomists for standard genome sequencing and annotation.</title>
        <authorList>
            <consortium name="The Broad Institute Genomics Platform"/>
            <consortium name="The Broad Institute Genome Sequencing Center for Infectious Disease"/>
            <person name="Wu L."/>
            <person name="Ma J."/>
        </authorList>
    </citation>
    <scope>NUCLEOTIDE SEQUENCE [LARGE SCALE GENOMIC DNA]</scope>
    <source>
        <strain evidence="10">JCM 10083</strain>
    </source>
</reference>
<accession>A0ABW2SUZ5</accession>
<dbReference type="Proteomes" id="UP001596514">
    <property type="component" value="Unassembled WGS sequence"/>
</dbReference>
<keyword evidence="3" id="KW-0349">Heme</keyword>
<dbReference type="EMBL" id="JBHTEE010000001">
    <property type="protein sequence ID" value="MFC7599869.1"/>
    <property type="molecule type" value="Genomic_DNA"/>
</dbReference>
<keyword evidence="4" id="KW-0479">Metal-binding</keyword>
<dbReference type="PANTHER" id="PTHR24292">
    <property type="entry name" value="CYTOCHROME P450"/>
    <property type="match status" value="1"/>
</dbReference>
<comment type="caution">
    <text evidence="9">The sequence shown here is derived from an EMBL/GenBank/DDBJ whole genome shotgun (WGS) entry which is preliminary data.</text>
</comment>
<evidence type="ECO:0000256" key="8">
    <source>
        <dbReference type="SAM" id="MobiDB-lite"/>
    </source>
</evidence>
<evidence type="ECO:0000256" key="1">
    <source>
        <dbReference type="ARBA" id="ARBA00001971"/>
    </source>
</evidence>
<evidence type="ECO:0000256" key="7">
    <source>
        <dbReference type="ARBA" id="ARBA00023033"/>
    </source>
</evidence>
<dbReference type="RefSeq" id="WP_343977027.1">
    <property type="nucleotide sequence ID" value="NZ_BAAAGK010000146.1"/>
</dbReference>
<dbReference type="InterPro" id="IPR036396">
    <property type="entry name" value="Cyt_P450_sf"/>
</dbReference>
<comment type="cofactor">
    <cofactor evidence="1">
        <name>heme</name>
        <dbReference type="ChEBI" id="CHEBI:30413"/>
    </cofactor>
</comment>
<evidence type="ECO:0000256" key="6">
    <source>
        <dbReference type="ARBA" id="ARBA00023004"/>
    </source>
</evidence>
<protein>
    <submittedName>
        <fullName evidence="9">Cytochrome P450</fullName>
    </submittedName>
</protein>
<keyword evidence="6" id="KW-0408">Iron</keyword>
<organism evidence="9 10">
    <name type="scientific">Streptosporangium amethystogenes subsp. fukuiense</name>
    <dbReference type="NCBI Taxonomy" id="698418"/>
    <lineage>
        <taxon>Bacteria</taxon>
        <taxon>Bacillati</taxon>
        <taxon>Actinomycetota</taxon>
        <taxon>Actinomycetes</taxon>
        <taxon>Streptosporangiales</taxon>
        <taxon>Streptosporangiaceae</taxon>
        <taxon>Streptosporangium</taxon>
    </lineage>
</organism>
<evidence type="ECO:0000313" key="9">
    <source>
        <dbReference type="EMBL" id="MFC7599869.1"/>
    </source>
</evidence>
<proteinExistence type="inferred from homology"/>